<dbReference type="EMBL" id="CP065053">
    <property type="protein sequence ID" value="QPI48727.1"/>
    <property type="molecule type" value="Genomic_DNA"/>
</dbReference>
<feature type="region of interest" description="Disordered" evidence="1">
    <location>
        <begin position="1"/>
        <end position="23"/>
    </location>
</feature>
<dbReference type="RefSeq" id="WP_206088320.1">
    <property type="nucleotide sequence ID" value="NZ_CP065053.1"/>
</dbReference>
<dbReference type="Proteomes" id="UP000662888">
    <property type="component" value="Chromosome"/>
</dbReference>
<protein>
    <submittedName>
        <fullName evidence="2">Uncharacterized protein</fullName>
    </submittedName>
</protein>
<name>A0AA48WBY7_9BURK</name>
<sequence length="728" mass="78709">MKTDDPGRKAPRPPVARSAPPPVVPEERTRFRALVMANPNYFGNIEASPFPPVLNIKLNTTYERLACVGFQPQFNRLDAVVYIFQPNGYGGGICSSGSQEYVRFYLSRDDGASWQDAGLTSFSAFDIPEGSTGRRRLEYAVTLRINPAKRFCFLDNTWLVRAILSWNVPPPPDSPDFVPVWGNIHNTHIRVDPLRIILIDDLLQHAKLSLPPALAEMIDLKQEVTISPPKALGVRELQALYKGRDVEPHRYALAELHDLVSQPELTDALMAPGFTGALTELDVNIADSLFPVQSSTRYEQLDCIGLNYAQDTLVGILRIKLPNGYSGGPCTAGSKEFVTFWGDFNDNGTFETCLGSTSVNVHDIERMPREGLEYSVFLPVDLDRYRRTCQQGPVLVPIRAILSWQVAAPCANPYYVTVWGNRLDTLVHIRAGRGPAPTGHPPIIETIGSMALTDIDGAGYASGPAQLAGFTAVQSPFGGEVVITGHIANPTDISSGAGPLKYRIIVNDGSGDQPLANTFPLARSQLLDGVWSFLPTISQAVDGSGFYTYQEDHTGAPGNAEIFVLGNVLARWETAGKTGAWQVRVEVKDAANVVYAGNPSTVRLDNAAPQIPAGSFKITTGAGSCADFVIGDVIEGTYQVSDQHFSSLSLSVQPALGGTFVAPVPLPRTYPTVPTTGESGVWRLDTSGMPKCGYVIRLSASDRTIVNSGYVGWGAEAFVGLCLKLPTA</sequence>
<organism evidence="2 3">
    <name type="scientific">Massilia antarctica</name>
    <dbReference type="NCBI Taxonomy" id="2765360"/>
    <lineage>
        <taxon>Bacteria</taxon>
        <taxon>Pseudomonadati</taxon>
        <taxon>Pseudomonadota</taxon>
        <taxon>Betaproteobacteria</taxon>
        <taxon>Burkholderiales</taxon>
        <taxon>Oxalobacteraceae</taxon>
        <taxon>Telluria group</taxon>
        <taxon>Massilia</taxon>
    </lineage>
</organism>
<evidence type="ECO:0000313" key="2">
    <source>
        <dbReference type="EMBL" id="QPI48727.1"/>
    </source>
</evidence>
<reference evidence="2 3" key="1">
    <citation type="submission" date="2020-11" db="EMBL/GenBank/DDBJ databases">
        <authorList>
            <person name="Sun Q."/>
        </authorList>
    </citation>
    <scope>NUCLEOTIDE SEQUENCE [LARGE SCALE GENOMIC DNA]</scope>
    <source>
        <strain evidence="2 3">P8398</strain>
    </source>
</reference>
<gene>
    <name evidence="2" type="ORF">IV454_24915</name>
</gene>
<evidence type="ECO:0000256" key="1">
    <source>
        <dbReference type="SAM" id="MobiDB-lite"/>
    </source>
</evidence>
<keyword evidence="3" id="KW-1185">Reference proteome</keyword>
<evidence type="ECO:0000313" key="3">
    <source>
        <dbReference type="Proteomes" id="UP000662888"/>
    </source>
</evidence>
<accession>A0AA48WBY7</accession>
<proteinExistence type="predicted"/>